<proteinExistence type="predicted"/>
<organism evidence="1 2">
    <name type="scientific">Deinococcus antarcticus</name>
    <dbReference type="NCBI Taxonomy" id="1298767"/>
    <lineage>
        <taxon>Bacteria</taxon>
        <taxon>Thermotogati</taxon>
        <taxon>Deinococcota</taxon>
        <taxon>Deinococci</taxon>
        <taxon>Deinococcales</taxon>
        <taxon>Deinococcaceae</taxon>
        <taxon>Deinococcus</taxon>
    </lineage>
</organism>
<name>A0ABV8A7J5_9DEIO</name>
<dbReference type="EMBL" id="JBHRZF010000073">
    <property type="protein sequence ID" value="MFC3860457.1"/>
    <property type="molecule type" value="Genomic_DNA"/>
</dbReference>
<dbReference type="Proteomes" id="UP001595748">
    <property type="component" value="Unassembled WGS sequence"/>
</dbReference>
<evidence type="ECO:0008006" key="3">
    <source>
        <dbReference type="Google" id="ProtNLM"/>
    </source>
</evidence>
<dbReference type="RefSeq" id="WP_380076603.1">
    <property type="nucleotide sequence ID" value="NZ_JBHRZF010000073.1"/>
</dbReference>
<evidence type="ECO:0000313" key="1">
    <source>
        <dbReference type="EMBL" id="MFC3860457.1"/>
    </source>
</evidence>
<keyword evidence="2" id="KW-1185">Reference proteome</keyword>
<sequence>MKIDPLMNLEELAEHMGTESLEEAAHLRDLLLQQERERTEEFSGQEWAELLIKAGEKV</sequence>
<comment type="caution">
    <text evidence="1">The sequence shown here is derived from an EMBL/GenBank/DDBJ whole genome shotgun (WGS) entry which is preliminary data.</text>
</comment>
<protein>
    <recommendedName>
        <fullName evidence="3">Addiction module component</fullName>
    </recommendedName>
</protein>
<gene>
    <name evidence="1" type="ORF">ACFOPQ_06720</name>
</gene>
<accession>A0ABV8A7J5</accession>
<reference evidence="2" key="1">
    <citation type="journal article" date="2019" name="Int. J. Syst. Evol. Microbiol.">
        <title>The Global Catalogue of Microorganisms (GCM) 10K type strain sequencing project: providing services to taxonomists for standard genome sequencing and annotation.</title>
        <authorList>
            <consortium name="The Broad Institute Genomics Platform"/>
            <consortium name="The Broad Institute Genome Sequencing Center for Infectious Disease"/>
            <person name="Wu L."/>
            <person name="Ma J."/>
        </authorList>
    </citation>
    <scope>NUCLEOTIDE SEQUENCE [LARGE SCALE GENOMIC DNA]</scope>
    <source>
        <strain evidence="2">CCTCC AB 2013263</strain>
    </source>
</reference>
<evidence type="ECO:0000313" key="2">
    <source>
        <dbReference type="Proteomes" id="UP001595748"/>
    </source>
</evidence>